<feature type="compositionally biased region" description="Low complexity" evidence="2">
    <location>
        <begin position="426"/>
        <end position="449"/>
    </location>
</feature>
<feature type="compositionally biased region" description="Low complexity" evidence="2">
    <location>
        <begin position="70"/>
        <end position="83"/>
    </location>
</feature>
<name>A0A2C6J817_9APIC</name>
<comment type="caution">
    <text evidence="3">The sequence shown here is derived from an EMBL/GenBank/DDBJ whole genome shotgun (WGS) entry which is preliminary data.</text>
</comment>
<evidence type="ECO:0000313" key="3">
    <source>
        <dbReference type="EMBL" id="PHJ15211.1"/>
    </source>
</evidence>
<dbReference type="EMBL" id="MIGC01009120">
    <property type="protein sequence ID" value="PHJ15211.1"/>
    <property type="molecule type" value="Genomic_DNA"/>
</dbReference>
<feature type="region of interest" description="Disordered" evidence="2">
    <location>
        <begin position="40"/>
        <end position="85"/>
    </location>
</feature>
<feature type="compositionally biased region" description="Polar residues" evidence="2">
    <location>
        <begin position="394"/>
        <end position="415"/>
    </location>
</feature>
<dbReference type="GeneID" id="94434290"/>
<feature type="compositionally biased region" description="Basic and acidic residues" evidence="2">
    <location>
        <begin position="512"/>
        <end position="527"/>
    </location>
</feature>
<feature type="region of interest" description="Disordered" evidence="2">
    <location>
        <begin position="495"/>
        <end position="553"/>
    </location>
</feature>
<dbReference type="Proteomes" id="UP000221165">
    <property type="component" value="Unassembled WGS sequence"/>
</dbReference>
<dbReference type="InterPro" id="IPR050821">
    <property type="entry name" value="Cytosolic_carboxypeptidase"/>
</dbReference>
<organism evidence="3 4">
    <name type="scientific">Cystoisospora suis</name>
    <dbReference type="NCBI Taxonomy" id="483139"/>
    <lineage>
        <taxon>Eukaryota</taxon>
        <taxon>Sar</taxon>
        <taxon>Alveolata</taxon>
        <taxon>Apicomplexa</taxon>
        <taxon>Conoidasida</taxon>
        <taxon>Coccidia</taxon>
        <taxon>Eucoccidiorida</taxon>
        <taxon>Eimeriorina</taxon>
        <taxon>Sarcocystidae</taxon>
        <taxon>Cystoisospora</taxon>
    </lineage>
</organism>
<evidence type="ECO:0000256" key="2">
    <source>
        <dbReference type="SAM" id="MobiDB-lite"/>
    </source>
</evidence>
<feature type="region of interest" description="Disordered" evidence="2">
    <location>
        <begin position="106"/>
        <end position="142"/>
    </location>
</feature>
<gene>
    <name evidence="3" type="ORF">CSUI_010978</name>
</gene>
<keyword evidence="3" id="KW-0966">Cell projection</keyword>
<feature type="compositionally biased region" description="Low complexity" evidence="2">
    <location>
        <begin position="115"/>
        <end position="125"/>
    </location>
</feature>
<keyword evidence="3" id="KW-0282">Flagellum</keyword>
<feature type="compositionally biased region" description="Low complexity" evidence="2">
    <location>
        <begin position="540"/>
        <end position="549"/>
    </location>
</feature>
<sequence>MKVLTFSVAEQRETGVGTWRRGGENLKYYRNWYNKGAEIGSTGLNPRGPASTNAPTSAGFSSPPPPPPSATTTSSSFSSSSVSGGRGGGFGGAFPVNIYGTGVASQSNGGGAQGGSSITSSSSVVTGGGSGWSPAGGGLHLTGGGSNQLGGAGGGSGVISGVYTPGGGGGGGIGGGGLNNASSNNNTNNRYNTLELSFTFKRPNDTVYFASGCTYTYSHLLDVLQCVQMDPHASALCSQHRLCGTPGGLDCPLLCITNPLPPASLYPCLSPRNSSLFSSSPPLPRKDHRRAVSCHSKPCPPPPSQAPTSPPPPTAHGENYVSRSPTEANSSSSSPPFSSSFLPPQGCSSMSSNSSSWTGLGSSSRRRLFLFNPYQQHLEYHEAASLLGGDASLSPSPSTTLYASQRNDDSLSSIQPPHLKAHPSDGHSYSSSSSLLPLTTVTSTRSPPQLSSPPPPSLTNTVTGSLSSSFSLPEKIQEEKRGAGRMAGMAMREEATGGVAKDLTERTSTLTEHPKIEGKQEEQRQEGIHPSCSSHPMTPAPISSSSSSSSPPPVYSPSLLTRCCYPMPSCLPLSSSTPRRYLGLASSIRGAGEVAQKPTASYSAFSPAYHRHQANLPCSRPTPPRCSSSCT</sequence>
<keyword evidence="4" id="KW-1185">Reference proteome</keyword>
<evidence type="ECO:0000313" key="4">
    <source>
        <dbReference type="Proteomes" id="UP000221165"/>
    </source>
</evidence>
<feature type="non-terminal residue" evidence="3">
    <location>
        <position position="631"/>
    </location>
</feature>
<feature type="region of interest" description="Disordered" evidence="2">
    <location>
        <begin position="277"/>
        <end position="346"/>
    </location>
</feature>
<evidence type="ECO:0000256" key="1">
    <source>
        <dbReference type="ARBA" id="ARBA00001947"/>
    </source>
</evidence>
<reference evidence="3 4" key="1">
    <citation type="journal article" date="2017" name="Int. J. Parasitol.">
        <title>The genome of the protozoan parasite Cystoisospora suis and a reverse vaccinology approach to identify vaccine candidates.</title>
        <authorList>
            <person name="Palmieri N."/>
            <person name="Shrestha A."/>
            <person name="Ruttkowski B."/>
            <person name="Beck T."/>
            <person name="Vogl C."/>
            <person name="Tomley F."/>
            <person name="Blake D.P."/>
            <person name="Joachim A."/>
        </authorList>
    </citation>
    <scope>NUCLEOTIDE SEQUENCE [LARGE SCALE GENOMIC DNA]</scope>
    <source>
        <strain evidence="3 4">Wien I</strain>
    </source>
</reference>
<dbReference type="PANTHER" id="PTHR12756:SF11">
    <property type="entry name" value="CYTOSOLIC CARBOXYPEPTIDASE 1"/>
    <property type="match status" value="1"/>
</dbReference>
<dbReference type="RefSeq" id="XP_067916945.1">
    <property type="nucleotide sequence ID" value="XM_068071079.1"/>
</dbReference>
<feature type="compositionally biased region" description="Gly residues" evidence="2">
    <location>
        <begin position="126"/>
        <end position="142"/>
    </location>
</feature>
<feature type="compositionally biased region" description="Pro residues" evidence="2">
    <location>
        <begin position="298"/>
        <end position="314"/>
    </location>
</feature>
<keyword evidence="3" id="KW-0969">Cilium</keyword>
<dbReference type="PANTHER" id="PTHR12756">
    <property type="entry name" value="CYTOSOLIC CARBOXYPEPTIDASE"/>
    <property type="match status" value="1"/>
</dbReference>
<proteinExistence type="predicted"/>
<accession>A0A2C6J817</accession>
<protein>
    <submittedName>
        <fullName evidence="3">Flagellar basal body protein</fullName>
    </submittedName>
</protein>
<feature type="compositionally biased region" description="Low complexity" evidence="2">
    <location>
        <begin position="330"/>
        <end position="346"/>
    </location>
</feature>
<dbReference type="VEuPathDB" id="ToxoDB:CSUI_010978"/>
<feature type="region of interest" description="Disordered" evidence="2">
    <location>
        <begin position="394"/>
        <end position="475"/>
    </location>
</feature>
<comment type="cofactor">
    <cofactor evidence="1">
        <name>Zn(2+)</name>
        <dbReference type="ChEBI" id="CHEBI:29105"/>
    </cofactor>
</comment>
<dbReference type="AlphaFoldDB" id="A0A2C6J817"/>